<dbReference type="KEGG" id="pgr:PGTG_11425"/>
<sequence length="448" mass="52470">MHPNVKSMLKYYPNFAGTLLIFNRLLGFSNQTPMIAESSTKATAIVRPKYWFPLPQRSDYMSDEIYDLSDWEAGTSLSHMPSHGETSEAKEIKQEERFSQLSFNIVFIPGALNLYWFQSPGDFQSADCVISSLVNHLDLTEKVYKHYKKIKLEPGSFRGNDRRILYYHQLQNSDGTADHVNYLIQKACQYFWEKPEARREEVRTWLEMFAYHSKRHRRHLFMPTQASLLYGLQNLRKVYAEDPLLAPHIDAVLKLIKRRIGITENGPAGEVSFNWPWIQELINPSMGLTDAMKSYREFQEMIKGEEKIISVLHFTRKKKENIYRNFLKRLSKARREKKRSEFTQAVRNVIQEFELSTSQSRLATLALFYHTLTQHKTSRLRREAWTIFQDFEYTHGPGFLSHEARLVEYIERETGFVKTPDHQGTEPSTSQTHFTDSDTTEEPAEDSL</sequence>
<organism evidence="2 3">
    <name type="scientific">Puccinia graminis f. sp. tritici (strain CRL 75-36-700-3 / race SCCL)</name>
    <name type="common">Black stem rust fungus</name>
    <dbReference type="NCBI Taxonomy" id="418459"/>
    <lineage>
        <taxon>Eukaryota</taxon>
        <taxon>Fungi</taxon>
        <taxon>Dikarya</taxon>
        <taxon>Basidiomycota</taxon>
        <taxon>Pucciniomycotina</taxon>
        <taxon>Pucciniomycetes</taxon>
        <taxon>Pucciniales</taxon>
        <taxon>Pucciniaceae</taxon>
        <taxon>Puccinia</taxon>
    </lineage>
</organism>
<keyword evidence="3" id="KW-1185">Reference proteome</keyword>
<dbReference type="InParanoid" id="E3KLQ7"/>
<dbReference type="Proteomes" id="UP000008783">
    <property type="component" value="Unassembled WGS sequence"/>
</dbReference>
<proteinExistence type="predicted"/>
<evidence type="ECO:0000313" key="2">
    <source>
        <dbReference type="EMBL" id="EFP85256.2"/>
    </source>
</evidence>
<dbReference type="RefSeq" id="XP_003329675.2">
    <property type="nucleotide sequence ID" value="XM_003329627.2"/>
</dbReference>
<protein>
    <submittedName>
        <fullName evidence="2">Uncharacterized protein</fullName>
    </submittedName>
</protein>
<reference evidence="3" key="2">
    <citation type="journal article" date="2011" name="Proc. Natl. Acad. Sci. U.S.A.">
        <title>Obligate biotrophy features unraveled by the genomic analysis of rust fungi.</title>
        <authorList>
            <person name="Duplessis S."/>
            <person name="Cuomo C.A."/>
            <person name="Lin Y.-C."/>
            <person name="Aerts A."/>
            <person name="Tisserant E."/>
            <person name="Veneault-Fourrey C."/>
            <person name="Joly D.L."/>
            <person name="Hacquard S."/>
            <person name="Amselem J."/>
            <person name="Cantarel B.L."/>
            <person name="Chiu R."/>
            <person name="Coutinho P.M."/>
            <person name="Feau N."/>
            <person name="Field M."/>
            <person name="Frey P."/>
            <person name="Gelhaye E."/>
            <person name="Goldberg J."/>
            <person name="Grabherr M.G."/>
            <person name="Kodira C.D."/>
            <person name="Kohler A."/>
            <person name="Kuees U."/>
            <person name="Lindquist E.A."/>
            <person name="Lucas S.M."/>
            <person name="Mago R."/>
            <person name="Mauceli E."/>
            <person name="Morin E."/>
            <person name="Murat C."/>
            <person name="Pangilinan J.L."/>
            <person name="Park R."/>
            <person name="Pearson M."/>
            <person name="Quesneville H."/>
            <person name="Rouhier N."/>
            <person name="Sakthikumar S."/>
            <person name="Salamov A.A."/>
            <person name="Schmutz J."/>
            <person name="Selles B."/>
            <person name="Shapiro H."/>
            <person name="Tanguay P."/>
            <person name="Tuskan G.A."/>
            <person name="Henrissat B."/>
            <person name="Van de Peer Y."/>
            <person name="Rouze P."/>
            <person name="Ellis J.G."/>
            <person name="Dodds P.N."/>
            <person name="Schein J.E."/>
            <person name="Zhong S."/>
            <person name="Hamelin R.C."/>
            <person name="Grigoriev I.V."/>
            <person name="Szabo L.J."/>
            <person name="Martin F."/>
        </authorList>
    </citation>
    <scope>NUCLEOTIDE SEQUENCE [LARGE SCALE GENOMIC DNA]</scope>
    <source>
        <strain evidence="3">CRL 75-36-700-3 / race SCCL</strain>
    </source>
</reference>
<evidence type="ECO:0000256" key="1">
    <source>
        <dbReference type="SAM" id="MobiDB-lite"/>
    </source>
</evidence>
<gene>
    <name evidence="2" type="ORF">PGTG_11425</name>
</gene>
<dbReference type="GeneID" id="10527245"/>
<name>E3KLQ7_PUCGT</name>
<feature type="compositionally biased region" description="Acidic residues" evidence="1">
    <location>
        <begin position="438"/>
        <end position="448"/>
    </location>
</feature>
<dbReference type="VEuPathDB" id="FungiDB:PGTG_11425"/>
<dbReference type="OrthoDB" id="10292445at2759"/>
<dbReference type="AlphaFoldDB" id="E3KLQ7"/>
<accession>E3KLQ7</accession>
<feature type="region of interest" description="Disordered" evidence="1">
    <location>
        <begin position="417"/>
        <end position="448"/>
    </location>
</feature>
<evidence type="ECO:0000313" key="3">
    <source>
        <dbReference type="Proteomes" id="UP000008783"/>
    </source>
</evidence>
<dbReference type="HOGENOM" id="CLU_611298_0_0_1"/>
<dbReference type="EMBL" id="DS178294">
    <property type="protein sequence ID" value="EFP85256.2"/>
    <property type="molecule type" value="Genomic_DNA"/>
</dbReference>
<feature type="compositionally biased region" description="Polar residues" evidence="1">
    <location>
        <begin position="425"/>
        <end position="434"/>
    </location>
</feature>
<reference key="1">
    <citation type="submission" date="2007-01" db="EMBL/GenBank/DDBJ databases">
        <title>The Genome Sequence of Puccinia graminis f. sp. tritici Strain CRL 75-36-700-3.</title>
        <authorList>
            <consortium name="The Broad Institute Genome Sequencing Platform"/>
            <person name="Birren B."/>
            <person name="Lander E."/>
            <person name="Galagan J."/>
            <person name="Nusbaum C."/>
            <person name="Devon K."/>
            <person name="Cuomo C."/>
            <person name="Jaffe D."/>
            <person name="Butler J."/>
            <person name="Alvarez P."/>
            <person name="Gnerre S."/>
            <person name="Grabherr M."/>
            <person name="Mauceli E."/>
            <person name="Brockman W."/>
            <person name="Young S."/>
            <person name="LaButti K."/>
            <person name="Sykes S."/>
            <person name="DeCaprio D."/>
            <person name="Crawford M."/>
            <person name="Koehrsen M."/>
            <person name="Engels R."/>
            <person name="Montgomery P."/>
            <person name="Pearson M."/>
            <person name="Howarth C."/>
            <person name="Larson L."/>
            <person name="White J."/>
            <person name="Zeng Q."/>
            <person name="Kodira C."/>
            <person name="Yandava C."/>
            <person name="Alvarado L."/>
            <person name="O'Leary S."/>
            <person name="Szabo L."/>
            <person name="Dean R."/>
            <person name="Schein J."/>
        </authorList>
    </citation>
    <scope>NUCLEOTIDE SEQUENCE</scope>
    <source>
        <strain>CRL 75-36-700-3</strain>
    </source>
</reference>